<dbReference type="EMBL" id="LN554846">
    <property type="protein sequence ID" value="CED70798.1"/>
    <property type="molecule type" value="Genomic_DNA"/>
</dbReference>
<dbReference type="SUPFAM" id="SSF55073">
    <property type="entry name" value="Nucleotide cyclase"/>
    <property type="match status" value="1"/>
</dbReference>
<dbReference type="Gene3D" id="3.30.70.270">
    <property type="match status" value="1"/>
</dbReference>
<reference evidence="7" key="1">
    <citation type="submission" date="2014-09" db="EMBL/GenBank/DDBJ databases">
        <authorList>
            <person name="Hjerde E."/>
        </authorList>
    </citation>
    <scope>NUCLEOTIDE SEQUENCE [LARGE SCALE GENOMIC DNA]</scope>
    <source>
        <strain evidence="7">06/09/139</strain>
    </source>
</reference>
<feature type="modified residue" description="4-aspartylphosphate" evidence="3">
    <location>
        <position position="176"/>
    </location>
</feature>
<dbReference type="NCBIfam" id="TIGR00254">
    <property type="entry name" value="GGDEF"/>
    <property type="match status" value="1"/>
</dbReference>
<dbReference type="InterPro" id="IPR050469">
    <property type="entry name" value="Diguanylate_Cyclase"/>
</dbReference>
<dbReference type="HOGENOM" id="CLU_000445_11_28_6"/>
<dbReference type="CDD" id="cd01949">
    <property type="entry name" value="GGDEF"/>
    <property type="match status" value="1"/>
</dbReference>
<dbReference type="GO" id="GO:0000160">
    <property type="term" value="P:phosphorelay signal transduction system"/>
    <property type="evidence" value="ECO:0007669"/>
    <property type="project" value="InterPro"/>
</dbReference>
<feature type="domain" description="Response regulatory" evidence="4">
    <location>
        <begin position="5"/>
        <end position="118"/>
    </location>
</feature>
<gene>
    <name evidence="6" type="ORF">AWOD_I_0704</name>
</gene>
<dbReference type="EC" id="2.7.7.65" evidence="1"/>
<dbReference type="GeneID" id="28540263"/>
<dbReference type="OrthoDB" id="9812260at2"/>
<dbReference type="InterPro" id="IPR029787">
    <property type="entry name" value="Nucleotide_cyclase"/>
</dbReference>
<dbReference type="Gene3D" id="3.40.50.2300">
    <property type="match status" value="2"/>
</dbReference>
<evidence type="ECO:0000313" key="6">
    <source>
        <dbReference type="EMBL" id="CED70798.1"/>
    </source>
</evidence>
<dbReference type="InterPro" id="IPR000160">
    <property type="entry name" value="GGDEF_dom"/>
</dbReference>
<dbReference type="InterPro" id="IPR043128">
    <property type="entry name" value="Rev_trsase/Diguanyl_cyclase"/>
</dbReference>
<name>A0A090INC5_9GAMM</name>
<evidence type="ECO:0000259" key="4">
    <source>
        <dbReference type="PROSITE" id="PS50110"/>
    </source>
</evidence>
<comment type="catalytic activity">
    <reaction evidence="2">
        <text>2 GTP = 3',3'-c-di-GMP + 2 diphosphate</text>
        <dbReference type="Rhea" id="RHEA:24898"/>
        <dbReference type="ChEBI" id="CHEBI:33019"/>
        <dbReference type="ChEBI" id="CHEBI:37565"/>
        <dbReference type="ChEBI" id="CHEBI:58805"/>
        <dbReference type="EC" id="2.7.7.65"/>
    </reaction>
</comment>
<keyword evidence="7" id="KW-1185">Reference proteome</keyword>
<dbReference type="PROSITE" id="PS50887">
    <property type="entry name" value="GGDEF"/>
    <property type="match status" value="1"/>
</dbReference>
<dbReference type="STRING" id="80852.AWOD_I_0704"/>
<keyword evidence="3" id="KW-0597">Phosphoprotein</keyword>
<organism evidence="6 7">
    <name type="scientific">Aliivibrio wodanis</name>
    <dbReference type="NCBI Taxonomy" id="80852"/>
    <lineage>
        <taxon>Bacteria</taxon>
        <taxon>Pseudomonadati</taxon>
        <taxon>Pseudomonadota</taxon>
        <taxon>Gammaproteobacteria</taxon>
        <taxon>Vibrionales</taxon>
        <taxon>Vibrionaceae</taxon>
        <taxon>Aliivibrio</taxon>
    </lineage>
</organism>
<dbReference type="InterPro" id="IPR011006">
    <property type="entry name" value="CheY-like_superfamily"/>
</dbReference>
<evidence type="ECO:0000256" key="1">
    <source>
        <dbReference type="ARBA" id="ARBA00012528"/>
    </source>
</evidence>
<dbReference type="KEGG" id="awd:AWOD_I_0704"/>
<dbReference type="SMART" id="SM00448">
    <property type="entry name" value="REC"/>
    <property type="match status" value="2"/>
</dbReference>
<feature type="domain" description="GGDEF" evidence="5">
    <location>
        <begin position="279"/>
        <end position="406"/>
    </location>
</feature>
<dbReference type="SMART" id="SM00267">
    <property type="entry name" value="GGDEF"/>
    <property type="match status" value="1"/>
</dbReference>
<feature type="modified residue" description="4-aspartylphosphate" evidence="3">
    <location>
        <position position="55"/>
    </location>
</feature>
<dbReference type="PANTHER" id="PTHR45138:SF9">
    <property type="entry name" value="DIGUANYLATE CYCLASE DGCM-RELATED"/>
    <property type="match status" value="1"/>
</dbReference>
<evidence type="ECO:0000256" key="2">
    <source>
        <dbReference type="ARBA" id="ARBA00034247"/>
    </source>
</evidence>
<sequence length="406" mass="46198">MSSNNILIVEDSLTFRNYLHQQISNLGYEVISAESLAEARQILEKKTDFLCAVLDYCLPDGQDGEVIDLALDKQQRVIVLTAIFQDDLRERVLSKGVIDYILKESLVSISYLLPLIQRLTKNHQHKVLIVDDSSVVRKHIDQLLKQYYIQTLQAENGNQAIDILKENQDISLIITDHDMPEKDGISMIHEIRSDNSHSQLAILGISASDSKTLTARFLKAGANDFLYKPFHPEEFFCRIHQILQIKEANDALFIMANQDALTNLWNRRYLMEKANTGIKRRHIAMLDIDFFKKVNDTYGHDAGDITLVTVAHIMKVCFSDSLVARFGGEEFLIYSELPLSDFVIRLNKMRERLGNVSIPYHDQEITITISAGVSGIEGTLEEQIKDADEKLYQAKNSGRNKVISEI</sequence>
<dbReference type="GO" id="GO:0052621">
    <property type="term" value="F:diguanylate cyclase activity"/>
    <property type="evidence" value="ECO:0007669"/>
    <property type="project" value="UniProtKB-EC"/>
</dbReference>
<dbReference type="Pfam" id="PF00072">
    <property type="entry name" value="Response_reg"/>
    <property type="match status" value="2"/>
</dbReference>
<dbReference type="Pfam" id="PF00990">
    <property type="entry name" value="GGDEF"/>
    <property type="match status" value="1"/>
</dbReference>
<evidence type="ECO:0000313" key="7">
    <source>
        <dbReference type="Proteomes" id="UP000032427"/>
    </source>
</evidence>
<dbReference type="PANTHER" id="PTHR45138">
    <property type="entry name" value="REGULATORY COMPONENTS OF SENSORY TRANSDUCTION SYSTEM"/>
    <property type="match status" value="1"/>
</dbReference>
<dbReference type="Proteomes" id="UP000032427">
    <property type="component" value="Chromosome 1"/>
</dbReference>
<dbReference type="PATRIC" id="fig|80852.17.peg.715"/>
<dbReference type="InterPro" id="IPR001789">
    <property type="entry name" value="Sig_transdc_resp-reg_receiver"/>
</dbReference>
<dbReference type="SUPFAM" id="SSF52172">
    <property type="entry name" value="CheY-like"/>
    <property type="match status" value="2"/>
</dbReference>
<feature type="domain" description="Response regulatory" evidence="4">
    <location>
        <begin position="126"/>
        <end position="243"/>
    </location>
</feature>
<dbReference type="PROSITE" id="PS50110">
    <property type="entry name" value="RESPONSE_REGULATORY"/>
    <property type="match status" value="2"/>
</dbReference>
<protein>
    <recommendedName>
        <fullName evidence="1">diguanylate cyclase</fullName>
        <ecNumber evidence="1">2.7.7.65</ecNumber>
    </recommendedName>
</protein>
<accession>A0A090INC5</accession>
<proteinExistence type="predicted"/>
<evidence type="ECO:0000256" key="3">
    <source>
        <dbReference type="PROSITE-ProRule" id="PRU00169"/>
    </source>
</evidence>
<dbReference type="AlphaFoldDB" id="A0A090INC5"/>
<evidence type="ECO:0000259" key="5">
    <source>
        <dbReference type="PROSITE" id="PS50887"/>
    </source>
</evidence>